<dbReference type="Gene3D" id="3.40.50.1820">
    <property type="entry name" value="alpha/beta hydrolase"/>
    <property type="match status" value="1"/>
</dbReference>
<dbReference type="InterPro" id="IPR029058">
    <property type="entry name" value="AB_hydrolase_fold"/>
</dbReference>
<dbReference type="InterPro" id="IPR012020">
    <property type="entry name" value="ABHD4"/>
</dbReference>
<organism evidence="4 5">
    <name type="scientific">Tulasnella calospora MUT 4182</name>
    <dbReference type="NCBI Taxonomy" id="1051891"/>
    <lineage>
        <taxon>Eukaryota</taxon>
        <taxon>Fungi</taxon>
        <taxon>Dikarya</taxon>
        <taxon>Basidiomycota</taxon>
        <taxon>Agaricomycotina</taxon>
        <taxon>Agaricomycetes</taxon>
        <taxon>Cantharellales</taxon>
        <taxon>Tulasnellaceae</taxon>
        <taxon>Tulasnella</taxon>
    </lineage>
</organism>
<dbReference type="GO" id="GO:0051793">
    <property type="term" value="P:medium-chain fatty acid catabolic process"/>
    <property type="evidence" value="ECO:0007669"/>
    <property type="project" value="TreeGrafter"/>
</dbReference>
<dbReference type="GO" id="GO:0047372">
    <property type="term" value="F:monoacylglycerol lipase activity"/>
    <property type="evidence" value="ECO:0007669"/>
    <property type="project" value="TreeGrafter"/>
</dbReference>
<name>A0A0C3LKD9_9AGAM</name>
<accession>A0A0C3LKD9</accession>
<evidence type="ECO:0000313" key="4">
    <source>
        <dbReference type="EMBL" id="KIO34578.1"/>
    </source>
</evidence>
<feature type="active site" description="Charge relay system" evidence="2">
    <location>
        <position position="164"/>
    </location>
</feature>
<keyword evidence="5" id="KW-1185">Reference proteome</keyword>
<dbReference type="AlphaFoldDB" id="A0A0C3LKD9"/>
<dbReference type="InterPro" id="IPR000073">
    <property type="entry name" value="AB_hydrolase_1"/>
</dbReference>
<dbReference type="PIRSF" id="PIRSF005211">
    <property type="entry name" value="Ab_hydro_YheT"/>
    <property type="match status" value="1"/>
</dbReference>
<sequence>MSFRTFVESRMPSLSKPYKPCWWLPTGHVQTAYCVMANFDAVDTVVYKRTLLRLPDGGTIGLDFTPVTPTRDQDETAPVIVVLHGLSGGSQESYVRSILATACAPESEGGLGARAVVVNFRGCCGVPLTSPQFYSAGHTDDIRSALLYISAKYPKAPLLGVGFSLGANVLTRYVGEEGVNSRLKAAAVLACPWDIVANSRQLEGRAFNREVYSRAMGGNLIALLKSHLPAIEKMDGSLLKQETPKALALKKPSLKEVDEHMVRVAGGSSPPFPFPTADAYYAWAGSHQKVPGIQIPFLAVNSIDDPIVAEIPYEACSQNPWVCLVTTEHGGHLGWFEGDLIGREGTPPHRWIKKPVLEWFAGVLDIVDQIGAGSGTDVGNPREVKDGFVVEIDHPFVGYRVIQSGMEITAGTAKLLKGL</sequence>
<comment type="similarity">
    <text evidence="1">Belongs to the AB hydrolase superfamily. AB hydrolase 4 family.</text>
</comment>
<dbReference type="OrthoDB" id="5954035at2759"/>
<proteinExistence type="inferred from homology"/>
<evidence type="ECO:0000259" key="3">
    <source>
        <dbReference type="Pfam" id="PF12697"/>
    </source>
</evidence>
<dbReference type="InterPro" id="IPR050960">
    <property type="entry name" value="AB_hydrolase_4_sf"/>
</dbReference>
<dbReference type="Pfam" id="PF12697">
    <property type="entry name" value="Abhydrolase_6"/>
    <property type="match status" value="1"/>
</dbReference>
<dbReference type="GO" id="GO:0051792">
    <property type="term" value="P:medium-chain fatty acid biosynthetic process"/>
    <property type="evidence" value="ECO:0007669"/>
    <property type="project" value="TreeGrafter"/>
</dbReference>
<dbReference type="SUPFAM" id="SSF53474">
    <property type="entry name" value="alpha/beta-Hydrolases"/>
    <property type="match status" value="1"/>
</dbReference>
<dbReference type="STRING" id="1051891.A0A0C3LKD9"/>
<feature type="active site" description="Charge relay system" evidence="2">
    <location>
        <position position="305"/>
    </location>
</feature>
<dbReference type="HOGENOM" id="CLU_032487_1_1_1"/>
<evidence type="ECO:0000256" key="1">
    <source>
        <dbReference type="ARBA" id="ARBA00010884"/>
    </source>
</evidence>
<gene>
    <name evidence="4" type="ORF">M407DRAFT_13388</name>
</gene>
<evidence type="ECO:0000256" key="2">
    <source>
        <dbReference type="PIRSR" id="PIRSR005211-1"/>
    </source>
</evidence>
<dbReference type="PANTHER" id="PTHR10794">
    <property type="entry name" value="ABHYDROLASE DOMAIN-CONTAINING PROTEIN"/>
    <property type="match status" value="1"/>
</dbReference>
<dbReference type="EMBL" id="KN822942">
    <property type="protein sequence ID" value="KIO34578.1"/>
    <property type="molecule type" value="Genomic_DNA"/>
</dbReference>
<dbReference type="GO" id="GO:0008126">
    <property type="term" value="F:acetylesterase activity"/>
    <property type="evidence" value="ECO:0007669"/>
    <property type="project" value="TreeGrafter"/>
</dbReference>
<dbReference type="Proteomes" id="UP000054248">
    <property type="component" value="Unassembled WGS sequence"/>
</dbReference>
<reference evidence="5" key="2">
    <citation type="submission" date="2015-01" db="EMBL/GenBank/DDBJ databases">
        <title>Evolutionary Origins and Diversification of the Mycorrhizal Mutualists.</title>
        <authorList>
            <consortium name="DOE Joint Genome Institute"/>
            <consortium name="Mycorrhizal Genomics Consortium"/>
            <person name="Kohler A."/>
            <person name="Kuo A."/>
            <person name="Nagy L.G."/>
            <person name="Floudas D."/>
            <person name="Copeland A."/>
            <person name="Barry K.W."/>
            <person name="Cichocki N."/>
            <person name="Veneault-Fourrey C."/>
            <person name="LaButti K."/>
            <person name="Lindquist E.A."/>
            <person name="Lipzen A."/>
            <person name="Lundell T."/>
            <person name="Morin E."/>
            <person name="Murat C."/>
            <person name="Riley R."/>
            <person name="Ohm R."/>
            <person name="Sun H."/>
            <person name="Tunlid A."/>
            <person name="Henrissat B."/>
            <person name="Grigoriev I.V."/>
            <person name="Hibbett D.S."/>
            <person name="Martin F."/>
        </authorList>
    </citation>
    <scope>NUCLEOTIDE SEQUENCE [LARGE SCALE GENOMIC DNA]</scope>
    <source>
        <strain evidence="5">MUT 4182</strain>
    </source>
</reference>
<reference evidence="4 5" key="1">
    <citation type="submission" date="2014-04" db="EMBL/GenBank/DDBJ databases">
        <authorList>
            <consortium name="DOE Joint Genome Institute"/>
            <person name="Kuo A."/>
            <person name="Girlanda M."/>
            <person name="Perotto S."/>
            <person name="Kohler A."/>
            <person name="Nagy L.G."/>
            <person name="Floudas D."/>
            <person name="Copeland A."/>
            <person name="Barry K.W."/>
            <person name="Cichocki N."/>
            <person name="Veneault-Fourrey C."/>
            <person name="LaButti K."/>
            <person name="Lindquist E.A."/>
            <person name="Lipzen A."/>
            <person name="Lundell T."/>
            <person name="Morin E."/>
            <person name="Murat C."/>
            <person name="Sun H."/>
            <person name="Tunlid A."/>
            <person name="Henrissat B."/>
            <person name="Grigoriev I.V."/>
            <person name="Hibbett D.S."/>
            <person name="Martin F."/>
            <person name="Nordberg H.P."/>
            <person name="Cantor M.N."/>
            <person name="Hua S.X."/>
        </authorList>
    </citation>
    <scope>NUCLEOTIDE SEQUENCE [LARGE SCALE GENOMIC DNA]</scope>
    <source>
        <strain evidence="4 5">MUT 4182</strain>
    </source>
</reference>
<evidence type="ECO:0000313" key="5">
    <source>
        <dbReference type="Proteomes" id="UP000054248"/>
    </source>
</evidence>
<protein>
    <recommendedName>
        <fullName evidence="3">AB hydrolase-1 domain-containing protein</fullName>
    </recommendedName>
</protein>
<feature type="domain" description="AB hydrolase-1" evidence="3">
    <location>
        <begin position="80"/>
        <end position="336"/>
    </location>
</feature>
<dbReference type="PANTHER" id="PTHR10794:SF63">
    <property type="entry name" value="ALPHA_BETA HYDROLASE 1, ISOFORM A"/>
    <property type="match status" value="1"/>
</dbReference>
<feature type="active site" description="Charge relay system" evidence="2">
    <location>
        <position position="332"/>
    </location>
</feature>